<feature type="coiled-coil region" evidence="6">
    <location>
        <begin position="338"/>
        <end position="365"/>
    </location>
</feature>
<dbReference type="Proteomes" id="UP000236842">
    <property type="component" value="Unassembled WGS sequence"/>
</dbReference>
<organism evidence="8 9">
    <name type="scientific">Candidatus Brennerbacteria bacterium CG_4_8_14_3_um_filter_43_14</name>
    <dbReference type="NCBI Taxonomy" id="1974521"/>
    <lineage>
        <taxon>Bacteria</taxon>
        <taxon>Candidatus Brenneribacteriota</taxon>
    </lineage>
</organism>
<dbReference type="CDD" id="cd03344">
    <property type="entry name" value="GroEL"/>
    <property type="match status" value="1"/>
</dbReference>
<dbReference type="Gene3D" id="1.10.560.10">
    <property type="entry name" value="GroEL-like equatorial domain"/>
    <property type="match status" value="1"/>
</dbReference>
<dbReference type="Gene3D" id="3.30.260.10">
    <property type="entry name" value="TCP-1-like chaperonin intermediate domain"/>
    <property type="match status" value="1"/>
</dbReference>
<reference evidence="9" key="1">
    <citation type="submission" date="2017-09" db="EMBL/GenBank/DDBJ databases">
        <title>Depth-based differentiation of microbial function through sediment-hosted aquifers and enrichment of novel symbionts in the deep terrestrial subsurface.</title>
        <authorList>
            <person name="Probst A.J."/>
            <person name="Ladd B."/>
            <person name="Jarett J.K."/>
            <person name="Geller-Mcgrath D.E."/>
            <person name="Sieber C.M.K."/>
            <person name="Emerson J.B."/>
            <person name="Anantharaman K."/>
            <person name="Thomas B.C."/>
            <person name="Malmstrom R."/>
            <person name="Stieglmeier M."/>
            <person name="Klingl A."/>
            <person name="Woyke T."/>
            <person name="Ryan C.M."/>
            <person name="Banfield J.F."/>
        </authorList>
    </citation>
    <scope>NUCLEOTIDE SEQUENCE [LARGE SCALE GENOMIC DNA]</scope>
</reference>
<comment type="subcellular location">
    <subcellularLocation>
        <location evidence="3">Cytoplasm</location>
    </subcellularLocation>
</comment>
<sequence length="548" mass="59144">MAKQILYKDKAREALKRGIDKVVNVVKATLGPKGRNVILDRGYGSPIITKDGVTVAKDISLPDKMENVAAELVKEVASKTADIAGDGTTTAALLVQAIVSEGFNQIAAGANPVLLKRGIDAALAKVLDMLSNKSEKIEDEEKVEQVASISANDKEIGKLIAEVFNEIGKQGVVTVEESQTLGLSREVVEGLQFDRGYVSPYMMTNPDRMEAEYEDPYILITDQKISAMSDLLPVLEKVLQSGKKNIVIIAEDVEGEALATLIVNKLRGTFNALAVKAPGFGDKRKEMLEDIAIVTGGKVISPDVGLKLESADVHMLGQARRVVSTKDTTTIVGGKGEKDEIEKRIKQIKMQLEKTESEFDKDKLNERLAKLSGGVAVIKVGAMTETEMKEKKYRIDDAINATRAALEEGIVAGGGVALFDISRELQKQKDSAFAVFGDESRGVDILLRALEYPIRTIVENSGKSAEDVFGRLIKENQPGFGYDALTGEYVDMIKAGISDPTKVVKTALSNAASVASLILTSDAIITDKPEKRQGPKGEAGQGFPEEDY</sequence>
<dbReference type="SUPFAM" id="SSF54849">
    <property type="entry name" value="GroEL-intermediate domain like"/>
    <property type="match status" value="1"/>
</dbReference>
<dbReference type="NCBIfam" id="NF009488">
    <property type="entry name" value="PRK12850.1"/>
    <property type="match status" value="1"/>
</dbReference>
<evidence type="ECO:0000256" key="4">
    <source>
        <dbReference type="RuleBase" id="RU000418"/>
    </source>
</evidence>
<feature type="binding site" evidence="3">
    <location>
        <position position="50"/>
    </location>
    <ligand>
        <name>ATP</name>
        <dbReference type="ChEBI" id="CHEBI:30616"/>
    </ligand>
</feature>
<dbReference type="GO" id="GO:0140662">
    <property type="term" value="F:ATP-dependent protein folding chaperone"/>
    <property type="evidence" value="ECO:0007669"/>
    <property type="project" value="InterPro"/>
</dbReference>
<evidence type="ECO:0000256" key="6">
    <source>
        <dbReference type="SAM" id="Coils"/>
    </source>
</evidence>
<keyword evidence="3" id="KW-0067">ATP-binding</keyword>
<dbReference type="GO" id="GO:0005737">
    <property type="term" value="C:cytoplasm"/>
    <property type="evidence" value="ECO:0007669"/>
    <property type="project" value="UniProtKB-SubCell"/>
</dbReference>
<dbReference type="PANTHER" id="PTHR45633">
    <property type="entry name" value="60 KDA HEAT SHOCK PROTEIN, MITOCHONDRIAL"/>
    <property type="match status" value="1"/>
</dbReference>
<comment type="function">
    <text evidence="3 5">Together with its co-chaperonin GroES, plays an essential role in assisting protein folding. The GroEL-GroES system forms a nano-cage that allows encapsulation of the non-native substrate proteins and provides a physical environment optimized to promote and accelerate protein folding.</text>
</comment>
<dbReference type="SUPFAM" id="SSF48592">
    <property type="entry name" value="GroEL equatorial domain-like"/>
    <property type="match status" value="1"/>
</dbReference>
<dbReference type="GO" id="GO:0042026">
    <property type="term" value="P:protein refolding"/>
    <property type="evidence" value="ECO:0007669"/>
    <property type="project" value="UniProtKB-UniRule"/>
</dbReference>
<evidence type="ECO:0000256" key="2">
    <source>
        <dbReference type="ARBA" id="ARBA00023186"/>
    </source>
</evidence>
<evidence type="ECO:0000313" key="8">
    <source>
        <dbReference type="EMBL" id="PIX29239.1"/>
    </source>
</evidence>
<comment type="caution">
    <text evidence="8">The sequence shown here is derived from an EMBL/GenBank/DDBJ whole genome shotgun (WGS) entry which is preliminary data.</text>
</comment>
<dbReference type="NCBIfam" id="NF009487">
    <property type="entry name" value="PRK12849.1"/>
    <property type="match status" value="1"/>
</dbReference>
<name>A0A2H9N5T8_9BACT</name>
<dbReference type="NCBIfam" id="NF000592">
    <property type="entry name" value="PRK00013.1"/>
    <property type="match status" value="1"/>
</dbReference>
<feature type="binding site" evidence="3">
    <location>
        <position position="414"/>
    </location>
    <ligand>
        <name>ATP</name>
        <dbReference type="ChEBI" id="CHEBI:30616"/>
    </ligand>
</feature>
<proteinExistence type="inferred from homology"/>
<dbReference type="PRINTS" id="PR00298">
    <property type="entry name" value="CHAPERONIN60"/>
</dbReference>
<dbReference type="Gene3D" id="3.50.7.10">
    <property type="entry name" value="GroEL"/>
    <property type="match status" value="1"/>
</dbReference>
<dbReference type="InterPro" id="IPR027410">
    <property type="entry name" value="TCP-1-like_intermed_sf"/>
</dbReference>
<dbReference type="InterPro" id="IPR027409">
    <property type="entry name" value="GroEL-like_apical_dom_sf"/>
</dbReference>
<dbReference type="HAMAP" id="MF_00600">
    <property type="entry name" value="CH60"/>
    <property type="match status" value="1"/>
</dbReference>
<gene>
    <name evidence="3 8" type="primary">groL</name>
    <name evidence="3" type="synonym">groEL</name>
    <name evidence="8" type="ORF">COZ64_00635</name>
</gene>
<accession>A0A2H9N5T8</accession>
<keyword evidence="3" id="KW-0547">Nucleotide-binding</keyword>
<feature type="binding site" evidence="3">
    <location>
        <begin position="483"/>
        <end position="485"/>
    </location>
    <ligand>
        <name>ATP</name>
        <dbReference type="ChEBI" id="CHEBI:30616"/>
    </ligand>
</feature>
<keyword evidence="6" id="KW-0175">Coiled coil</keyword>
<dbReference type="GO" id="GO:0051082">
    <property type="term" value="F:unfolded protein binding"/>
    <property type="evidence" value="ECO:0007669"/>
    <property type="project" value="UniProtKB-UniRule"/>
</dbReference>
<evidence type="ECO:0000256" key="7">
    <source>
        <dbReference type="SAM" id="MobiDB-lite"/>
    </source>
</evidence>
<dbReference type="InterPro" id="IPR001844">
    <property type="entry name" value="Cpn60/GroEL"/>
</dbReference>
<dbReference type="GO" id="GO:0016853">
    <property type="term" value="F:isomerase activity"/>
    <property type="evidence" value="ECO:0007669"/>
    <property type="project" value="UniProtKB-KW"/>
</dbReference>
<evidence type="ECO:0000256" key="5">
    <source>
        <dbReference type="RuleBase" id="RU000419"/>
    </source>
</evidence>
<keyword evidence="3" id="KW-0413">Isomerase</keyword>
<feature type="binding site" evidence="3">
    <location>
        <begin position="86"/>
        <end position="90"/>
    </location>
    <ligand>
        <name>ATP</name>
        <dbReference type="ChEBI" id="CHEBI:30616"/>
    </ligand>
</feature>
<feature type="binding site" evidence="3">
    <location>
        <begin position="29"/>
        <end position="32"/>
    </location>
    <ligand>
        <name>ATP</name>
        <dbReference type="ChEBI" id="CHEBI:30616"/>
    </ligand>
</feature>
<dbReference type="EMBL" id="PFIJ01000011">
    <property type="protein sequence ID" value="PIX29239.1"/>
    <property type="molecule type" value="Genomic_DNA"/>
</dbReference>
<protein>
    <recommendedName>
        <fullName evidence="3">Chaperonin GroEL</fullName>
        <ecNumber evidence="3">5.6.1.7</ecNumber>
    </recommendedName>
    <alternativeName>
        <fullName evidence="3">60 kDa chaperonin</fullName>
    </alternativeName>
    <alternativeName>
        <fullName evidence="3">Chaperonin-60</fullName>
        <shortName evidence="3">Cpn60</shortName>
    </alternativeName>
</protein>
<dbReference type="GO" id="GO:0005524">
    <property type="term" value="F:ATP binding"/>
    <property type="evidence" value="ECO:0007669"/>
    <property type="project" value="UniProtKB-UniRule"/>
</dbReference>
<evidence type="ECO:0000256" key="3">
    <source>
        <dbReference type="HAMAP-Rule" id="MF_00600"/>
    </source>
</evidence>
<dbReference type="NCBIfam" id="TIGR02348">
    <property type="entry name" value="GroEL"/>
    <property type="match status" value="1"/>
</dbReference>
<dbReference type="FunFam" id="3.50.7.10:FF:000001">
    <property type="entry name" value="60 kDa chaperonin"/>
    <property type="match status" value="1"/>
</dbReference>
<dbReference type="NCBIfam" id="NF009489">
    <property type="entry name" value="PRK12851.1"/>
    <property type="match status" value="1"/>
</dbReference>
<feature type="binding site" evidence="3">
    <location>
        <position position="499"/>
    </location>
    <ligand>
        <name>ATP</name>
        <dbReference type="ChEBI" id="CHEBI:30616"/>
    </ligand>
</feature>
<feature type="region of interest" description="Disordered" evidence="7">
    <location>
        <begin position="527"/>
        <end position="548"/>
    </location>
</feature>
<dbReference type="InterPro" id="IPR027413">
    <property type="entry name" value="GROEL-like_equatorial_sf"/>
</dbReference>
<evidence type="ECO:0000313" key="9">
    <source>
        <dbReference type="Proteomes" id="UP000236842"/>
    </source>
</evidence>
<dbReference type="AlphaFoldDB" id="A0A2H9N5T8"/>
<keyword evidence="2 3" id="KW-0143">Chaperone</keyword>
<dbReference type="Pfam" id="PF00118">
    <property type="entry name" value="Cpn60_TCP1"/>
    <property type="match status" value="1"/>
</dbReference>
<evidence type="ECO:0000256" key="1">
    <source>
        <dbReference type="ARBA" id="ARBA00006607"/>
    </source>
</evidence>
<dbReference type="EC" id="5.6.1.7" evidence="3"/>
<dbReference type="InterPro" id="IPR002423">
    <property type="entry name" value="Cpn60/GroEL/TCP-1"/>
</dbReference>
<dbReference type="SUPFAM" id="SSF52029">
    <property type="entry name" value="GroEL apical domain-like"/>
    <property type="match status" value="1"/>
</dbReference>
<comment type="subunit">
    <text evidence="3 5">Forms a cylinder of 14 subunits composed of two heptameric rings stacked back-to-back. Interacts with the co-chaperonin GroES.</text>
</comment>
<keyword evidence="3" id="KW-0963">Cytoplasm</keyword>
<comment type="similarity">
    <text evidence="1 3 4">Belongs to the chaperonin (HSP60) family.</text>
</comment>